<name>A0A7W7U064_9ACTN</name>
<sequence>MLAASAAAVCLLGVGTVQANAATAAPVARTQADLPPGCGTGGELEGFRQQIVRRAYSETRLIWNYCAVDKKATGMAFDINGGKVNAVWIDKAATGPNPTSWTGPYGKKLRTTFSFVGTSSVAYGSDWMRTCSDVTTPVGTHVVECTNWYQPSTMFTPVPD</sequence>
<organism evidence="2 3">
    <name type="scientific">Streptomyces nymphaeiformis</name>
    <dbReference type="NCBI Taxonomy" id="2663842"/>
    <lineage>
        <taxon>Bacteria</taxon>
        <taxon>Bacillati</taxon>
        <taxon>Actinomycetota</taxon>
        <taxon>Actinomycetes</taxon>
        <taxon>Kitasatosporales</taxon>
        <taxon>Streptomycetaceae</taxon>
        <taxon>Streptomyces</taxon>
    </lineage>
</organism>
<dbReference type="Proteomes" id="UP000582643">
    <property type="component" value="Unassembled WGS sequence"/>
</dbReference>
<comment type="caution">
    <text evidence="2">The sequence shown here is derived from an EMBL/GenBank/DDBJ whole genome shotgun (WGS) entry which is preliminary data.</text>
</comment>
<keyword evidence="3" id="KW-1185">Reference proteome</keyword>
<accession>A0A7W7U064</accession>
<gene>
    <name evidence="2" type="ORF">GGE06_003463</name>
</gene>
<dbReference type="EMBL" id="JACHJY010000004">
    <property type="protein sequence ID" value="MBB4982553.1"/>
    <property type="molecule type" value="Genomic_DNA"/>
</dbReference>
<evidence type="ECO:0000256" key="1">
    <source>
        <dbReference type="SAM" id="SignalP"/>
    </source>
</evidence>
<proteinExistence type="predicted"/>
<keyword evidence="1" id="KW-0732">Signal</keyword>
<dbReference type="RefSeq" id="WP_221518130.1">
    <property type="nucleotide sequence ID" value="NZ_JACHJY010000004.1"/>
</dbReference>
<feature type="signal peptide" evidence="1">
    <location>
        <begin position="1"/>
        <end position="21"/>
    </location>
</feature>
<evidence type="ECO:0000313" key="2">
    <source>
        <dbReference type="EMBL" id="MBB4982553.1"/>
    </source>
</evidence>
<evidence type="ECO:0000313" key="3">
    <source>
        <dbReference type="Proteomes" id="UP000582643"/>
    </source>
</evidence>
<reference evidence="2 3" key="1">
    <citation type="submission" date="2020-08" db="EMBL/GenBank/DDBJ databases">
        <title>Genomic Encyclopedia of Type Strains, Phase III (KMG-III): the genomes of soil and plant-associated and newly described type strains.</title>
        <authorList>
            <person name="Whitman W."/>
        </authorList>
    </citation>
    <scope>NUCLEOTIDE SEQUENCE [LARGE SCALE GENOMIC DNA]</scope>
    <source>
        <strain evidence="2 3">SFB5A</strain>
    </source>
</reference>
<protein>
    <recommendedName>
        <fullName evidence="4">Secreted protein</fullName>
    </recommendedName>
</protein>
<evidence type="ECO:0008006" key="4">
    <source>
        <dbReference type="Google" id="ProtNLM"/>
    </source>
</evidence>
<feature type="chain" id="PRO_5030971717" description="Secreted protein" evidence="1">
    <location>
        <begin position="22"/>
        <end position="160"/>
    </location>
</feature>
<dbReference type="AlphaFoldDB" id="A0A7W7U064"/>